<dbReference type="EMBL" id="CP023699">
    <property type="protein sequence ID" value="QEU97197.1"/>
    <property type="molecule type" value="Genomic_DNA"/>
</dbReference>
<dbReference type="OrthoDB" id="4328424at2"/>
<protein>
    <submittedName>
        <fullName evidence="1">Asp23/Gls24 family envelope stress response protein</fullName>
    </submittedName>
</protein>
<evidence type="ECO:0000313" key="2">
    <source>
        <dbReference type="Proteomes" id="UP000325529"/>
    </source>
</evidence>
<dbReference type="KEGG" id="ska:CP970_08460"/>
<accession>A0A5J6GPE6</accession>
<keyword evidence="2" id="KW-1185">Reference proteome</keyword>
<dbReference type="Proteomes" id="UP000325529">
    <property type="component" value="Chromosome"/>
</dbReference>
<organism evidence="1 2">
    <name type="scientific">Streptomyces kanamyceticus</name>
    <dbReference type="NCBI Taxonomy" id="1967"/>
    <lineage>
        <taxon>Bacteria</taxon>
        <taxon>Bacillati</taxon>
        <taxon>Actinomycetota</taxon>
        <taxon>Actinomycetes</taxon>
        <taxon>Kitasatosporales</taxon>
        <taxon>Streptomycetaceae</taxon>
        <taxon>Streptomyces</taxon>
    </lineage>
</organism>
<gene>
    <name evidence="1" type="ORF">CP970_08460</name>
</gene>
<evidence type="ECO:0000313" key="1">
    <source>
        <dbReference type="EMBL" id="QEU97197.1"/>
    </source>
</evidence>
<name>A0A5J6GPE6_STRKN</name>
<proteinExistence type="predicted"/>
<sequence>MRTPGVAFLKPGLAELLRSAPLLPTGRSAGVRVWRDRSTGHWHAEVQVVVRRDHRALDVTREIRAGVTEAVARETGGIAETMTVTVTVSGLV</sequence>
<dbReference type="AlphaFoldDB" id="A0A5J6GPE6"/>
<reference evidence="1 2" key="1">
    <citation type="submission" date="2017-09" db="EMBL/GenBank/DDBJ databases">
        <authorList>
            <person name="Lee N."/>
            <person name="Cho B.-K."/>
        </authorList>
    </citation>
    <scope>NUCLEOTIDE SEQUENCE [LARGE SCALE GENOMIC DNA]</scope>
    <source>
        <strain evidence="1 2">ATCC 12853</strain>
    </source>
</reference>